<accession>A0A9X3A9P0</accession>
<dbReference type="EMBL" id="JANUBL010000023">
    <property type="protein sequence ID" value="MCS4123133.1"/>
    <property type="molecule type" value="Genomic_DNA"/>
</dbReference>
<evidence type="ECO:0000313" key="1">
    <source>
        <dbReference type="EMBL" id="MCS4123133.1"/>
    </source>
</evidence>
<comment type="caution">
    <text evidence="1">The sequence shown here is derived from an EMBL/GenBank/DDBJ whole genome shotgun (WGS) entry which is preliminary data.</text>
</comment>
<sequence length="42" mass="4457">MTELVEVAALLVAVTVVRAVPVAEVWKLHARRFGGAAPVDSQ</sequence>
<organism evidence="1 2">
    <name type="scientific">Salinibacter ruber</name>
    <dbReference type="NCBI Taxonomy" id="146919"/>
    <lineage>
        <taxon>Bacteria</taxon>
        <taxon>Pseudomonadati</taxon>
        <taxon>Rhodothermota</taxon>
        <taxon>Rhodothermia</taxon>
        <taxon>Rhodothermales</taxon>
        <taxon>Salinibacteraceae</taxon>
        <taxon>Salinibacter</taxon>
    </lineage>
</organism>
<dbReference type="AlphaFoldDB" id="A0A9X3A9P0"/>
<evidence type="ECO:0000313" key="2">
    <source>
        <dbReference type="Proteomes" id="UP001155144"/>
    </source>
</evidence>
<name>A0A9X3A9P0_9BACT</name>
<reference evidence="1" key="1">
    <citation type="submission" date="2022-08" db="EMBL/GenBank/DDBJ databases">
        <title>Genomic Encyclopedia of Type Strains, Phase V (KMG-V): Genome sequencing to study the core and pangenomes of soil and plant-associated prokaryotes.</title>
        <authorList>
            <person name="Whitman W."/>
        </authorList>
    </citation>
    <scope>NUCLEOTIDE SEQUENCE</scope>
    <source>
        <strain evidence="1">SP3026</strain>
    </source>
</reference>
<dbReference type="RefSeq" id="WP_259040652.1">
    <property type="nucleotide sequence ID" value="NZ_JANUBL010000023.1"/>
</dbReference>
<dbReference type="Proteomes" id="UP001155144">
    <property type="component" value="Unassembled WGS sequence"/>
</dbReference>
<proteinExistence type="predicted"/>
<protein>
    <submittedName>
        <fullName evidence="1">Uncharacterized protein</fullName>
    </submittedName>
</protein>
<gene>
    <name evidence="1" type="ORF">GGP45_003504</name>
</gene>